<gene>
    <name evidence="1" type="ORF">BJ125_107188</name>
    <name evidence="2" type="ORF">SAMN05892882_107188</name>
</gene>
<evidence type="ECO:0000313" key="3">
    <source>
        <dbReference type="Proteomes" id="UP000252631"/>
    </source>
</evidence>
<dbReference type="SUPFAM" id="SSF52096">
    <property type="entry name" value="ClpP/crotonase"/>
    <property type="match status" value="1"/>
</dbReference>
<dbReference type="EMBL" id="UFQQ01000007">
    <property type="protein sequence ID" value="SSW90580.1"/>
    <property type="molecule type" value="Genomic_DNA"/>
</dbReference>
<evidence type="ECO:0000313" key="4">
    <source>
        <dbReference type="Proteomes" id="UP000256343"/>
    </source>
</evidence>
<dbReference type="GO" id="GO:0003824">
    <property type="term" value="F:catalytic activity"/>
    <property type="evidence" value="ECO:0007669"/>
    <property type="project" value="UniProtKB-ARBA"/>
</dbReference>
<dbReference type="InterPro" id="IPR001753">
    <property type="entry name" value="Enoyl-CoA_hydra/iso"/>
</dbReference>
<reference evidence="2 3" key="1">
    <citation type="submission" date="2017-08" db="EMBL/GenBank/DDBJ databases">
        <authorList>
            <person name="de Groot N.N."/>
        </authorList>
    </citation>
    <scope>NUCLEOTIDE SEQUENCE [LARGE SCALE GENOMIC DNA]</scope>
    <source>
        <strain evidence="2 3">JA575</strain>
    </source>
</reference>
<dbReference type="Proteomes" id="UP000256343">
    <property type="component" value="Unassembled WGS sequence"/>
</dbReference>
<dbReference type="PANTHER" id="PTHR11941">
    <property type="entry name" value="ENOYL-COA HYDRATASE-RELATED"/>
    <property type="match status" value="1"/>
</dbReference>
<dbReference type="InterPro" id="IPR029045">
    <property type="entry name" value="ClpP/crotonase-like_dom_sf"/>
</dbReference>
<evidence type="ECO:0000313" key="1">
    <source>
        <dbReference type="EMBL" id="RED37613.1"/>
    </source>
</evidence>
<dbReference type="Proteomes" id="UP000252631">
    <property type="component" value="Unassembled WGS sequence"/>
</dbReference>
<name>A0A336JLL0_9BRAD</name>
<dbReference type="PANTHER" id="PTHR11941:SF124">
    <property type="entry name" value="ENOYL-COA HYDRATASE ECHA13-RELATED"/>
    <property type="match status" value="1"/>
</dbReference>
<evidence type="ECO:0000313" key="2">
    <source>
        <dbReference type="EMBL" id="SSW90580.1"/>
    </source>
</evidence>
<keyword evidence="4" id="KW-1185">Reference proteome</keyword>
<accession>A0A336JLL0</accession>
<reference evidence="1 4" key="2">
    <citation type="submission" date="2018-07" db="EMBL/GenBank/DDBJ databases">
        <title>Genomic Encyclopedia of Archaeal and Bacterial Type Strains, Phase II (KMG-II): from individual species to whole genera.</title>
        <authorList>
            <person name="Goeker M."/>
        </authorList>
    </citation>
    <scope>NUCLEOTIDE SEQUENCE [LARGE SCALE GENOMIC DNA]</scope>
    <source>
        <strain evidence="1 4">JA575</strain>
    </source>
</reference>
<dbReference type="Gene3D" id="3.90.226.10">
    <property type="entry name" value="2-enoyl-CoA Hydratase, Chain A, domain 1"/>
    <property type="match status" value="1"/>
</dbReference>
<dbReference type="OrthoDB" id="9795613at2"/>
<dbReference type="Pfam" id="PF00378">
    <property type="entry name" value="ECH_1"/>
    <property type="match status" value="2"/>
</dbReference>
<dbReference type="NCBIfam" id="NF006140">
    <property type="entry name" value="PRK08290.1"/>
    <property type="match status" value="1"/>
</dbReference>
<protein>
    <submittedName>
        <fullName evidence="2">Enoyl-CoA hydratase</fullName>
    </submittedName>
</protein>
<dbReference type="RefSeq" id="WP_114357653.1">
    <property type="nucleotide sequence ID" value="NZ_QRDT01000007.1"/>
</dbReference>
<dbReference type="EMBL" id="QRDT01000007">
    <property type="protein sequence ID" value="RED37613.1"/>
    <property type="molecule type" value="Genomic_DNA"/>
</dbReference>
<dbReference type="AlphaFoldDB" id="A0A336JLL0"/>
<organism evidence="2 3">
    <name type="scientific">Rhodopseudomonas pentothenatexigens</name>
    <dbReference type="NCBI Taxonomy" id="999699"/>
    <lineage>
        <taxon>Bacteria</taxon>
        <taxon>Pseudomonadati</taxon>
        <taxon>Pseudomonadota</taxon>
        <taxon>Alphaproteobacteria</taxon>
        <taxon>Hyphomicrobiales</taxon>
        <taxon>Nitrobacteraceae</taxon>
        <taxon>Rhodopseudomonas</taxon>
    </lineage>
</organism>
<dbReference type="CDD" id="cd06558">
    <property type="entry name" value="crotonase-like"/>
    <property type="match status" value="1"/>
</dbReference>
<dbReference type="GO" id="GO:0006635">
    <property type="term" value="P:fatty acid beta-oxidation"/>
    <property type="evidence" value="ECO:0007669"/>
    <property type="project" value="TreeGrafter"/>
</dbReference>
<proteinExistence type="predicted"/>
<sequence>MSSYETILVERPDPAVARIVMNRPDARNAQNLQMTYDLNAAFDDAVRDDSVKVIILAGAGPHFSAGHDLRAHTKNEAGIDFPPVGHWGGFREPGAHGRMAREQEIYLQITRRWRNLAKPTIAEVHGKCIAGGLMLAWACDLIVAADNAEFCDPVVTMGVCGVEWFVHPWELGPRKAKELLFTADSWSAQEAHQLGMVNHVVPAAELTPFTLALAQRIAAKPSFALKMTKEAVNRSVDIQGQSAAIDQAFALHQLCHAHNLQEFGMIVDPSGLHPSVRKQVKV</sequence>